<dbReference type="Pfam" id="PF00583">
    <property type="entry name" value="Acetyltransf_1"/>
    <property type="match status" value="1"/>
</dbReference>
<dbReference type="EMBL" id="JAGQHR010000239">
    <property type="protein sequence ID" value="MCA9727805.1"/>
    <property type="molecule type" value="Genomic_DNA"/>
</dbReference>
<reference evidence="2" key="1">
    <citation type="submission" date="2020-04" db="EMBL/GenBank/DDBJ databases">
        <authorList>
            <person name="Zhang T."/>
        </authorList>
    </citation>
    <scope>NUCLEOTIDE SEQUENCE</scope>
    <source>
        <strain evidence="2">HKST-UBA01</strain>
    </source>
</reference>
<evidence type="ECO:0000259" key="1">
    <source>
        <dbReference type="PROSITE" id="PS51186"/>
    </source>
</evidence>
<gene>
    <name evidence="2" type="ORF">KC729_08995</name>
</gene>
<dbReference type="InterPro" id="IPR000182">
    <property type="entry name" value="GNAT_dom"/>
</dbReference>
<protein>
    <submittedName>
        <fullName evidence="2">GNAT family N-acetyltransferase</fullName>
        <ecNumber evidence="2">2.3.1.-</ecNumber>
    </submittedName>
</protein>
<dbReference type="InterPro" id="IPR016181">
    <property type="entry name" value="Acyl_CoA_acyltransferase"/>
</dbReference>
<dbReference type="GO" id="GO:0016747">
    <property type="term" value="F:acyltransferase activity, transferring groups other than amino-acyl groups"/>
    <property type="evidence" value="ECO:0007669"/>
    <property type="project" value="InterPro"/>
</dbReference>
<comment type="caution">
    <text evidence="2">The sequence shown here is derived from an EMBL/GenBank/DDBJ whole genome shotgun (WGS) entry which is preliminary data.</text>
</comment>
<dbReference type="EC" id="2.3.1.-" evidence="2"/>
<dbReference type="Proteomes" id="UP000697710">
    <property type="component" value="Unassembled WGS sequence"/>
</dbReference>
<name>A0A956M0R2_UNCEI</name>
<accession>A0A956M0R2</accession>
<sequence>MPNPDSPDHEPLRIVRARGADVDELVRVAVSSKGVWGYDASWLARFRETFGLTPSQVEAGSFYCIRREGGIGGWYSVRMRDGIAMLDDLWIAPPSVGRGWGRLLFEHACARALALGAQRLVWEADPNAVPFYRHMGGTVTGEVDGGMGRMIPTMALDLTEELDV</sequence>
<keyword evidence="2" id="KW-0808">Transferase</keyword>
<dbReference type="Gene3D" id="3.40.630.30">
    <property type="match status" value="1"/>
</dbReference>
<evidence type="ECO:0000313" key="2">
    <source>
        <dbReference type="EMBL" id="MCA9727805.1"/>
    </source>
</evidence>
<keyword evidence="2" id="KW-0012">Acyltransferase</keyword>
<reference evidence="2" key="2">
    <citation type="journal article" date="2021" name="Microbiome">
        <title>Successional dynamics and alternative stable states in a saline activated sludge microbial community over 9 years.</title>
        <authorList>
            <person name="Wang Y."/>
            <person name="Ye J."/>
            <person name="Ju F."/>
            <person name="Liu L."/>
            <person name="Boyd J.A."/>
            <person name="Deng Y."/>
            <person name="Parks D.H."/>
            <person name="Jiang X."/>
            <person name="Yin X."/>
            <person name="Woodcroft B.J."/>
            <person name="Tyson G.W."/>
            <person name="Hugenholtz P."/>
            <person name="Polz M.F."/>
            <person name="Zhang T."/>
        </authorList>
    </citation>
    <scope>NUCLEOTIDE SEQUENCE</scope>
    <source>
        <strain evidence="2">HKST-UBA01</strain>
    </source>
</reference>
<organism evidence="2 3">
    <name type="scientific">Eiseniibacteriota bacterium</name>
    <dbReference type="NCBI Taxonomy" id="2212470"/>
    <lineage>
        <taxon>Bacteria</taxon>
        <taxon>Candidatus Eiseniibacteriota</taxon>
    </lineage>
</organism>
<dbReference type="PROSITE" id="PS51186">
    <property type="entry name" value="GNAT"/>
    <property type="match status" value="1"/>
</dbReference>
<dbReference type="CDD" id="cd04301">
    <property type="entry name" value="NAT_SF"/>
    <property type="match status" value="1"/>
</dbReference>
<dbReference type="SUPFAM" id="SSF55729">
    <property type="entry name" value="Acyl-CoA N-acyltransferases (Nat)"/>
    <property type="match status" value="1"/>
</dbReference>
<dbReference type="AlphaFoldDB" id="A0A956M0R2"/>
<evidence type="ECO:0000313" key="3">
    <source>
        <dbReference type="Proteomes" id="UP000697710"/>
    </source>
</evidence>
<feature type="domain" description="N-acetyltransferase" evidence="1">
    <location>
        <begin position="12"/>
        <end position="155"/>
    </location>
</feature>
<proteinExistence type="predicted"/>